<dbReference type="Proteomes" id="UP000076023">
    <property type="component" value="Unassembled WGS sequence"/>
</dbReference>
<comment type="caution">
    <text evidence="1">The sequence shown here is derived from an EMBL/GenBank/DDBJ whole genome shotgun (WGS) entry which is preliminary data.</text>
</comment>
<evidence type="ECO:0000313" key="2">
    <source>
        <dbReference type="Proteomes" id="UP000076023"/>
    </source>
</evidence>
<dbReference type="InParanoid" id="A0A146GG20"/>
<dbReference type="InterPro" id="IPR036696">
    <property type="entry name" value="YdfO-like_sf"/>
</dbReference>
<evidence type="ECO:0000313" key="1">
    <source>
        <dbReference type="EMBL" id="GAT35376.1"/>
    </source>
</evidence>
<keyword evidence="2" id="KW-1185">Reference proteome</keyword>
<dbReference type="SUPFAM" id="SSF160419">
    <property type="entry name" value="YdfO-like"/>
    <property type="match status" value="1"/>
</dbReference>
<evidence type="ECO:0008006" key="3">
    <source>
        <dbReference type="Google" id="ProtNLM"/>
    </source>
</evidence>
<dbReference type="AlphaFoldDB" id="A0A146GG20"/>
<proteinExistence type="predicted"/>
<dbReference type="Pfam" id="PF07166">
    <property type="entry name" value="DUF1398"/>
    <property type="match status" value="1"/>
</dbReference>
<organism evidence="1 2">
    <name type="scientific">Terrimicrobium sacchariphilum</name>
    <dbReference type="NCBI Taxonomy" id="690879"/>
    <lineage>
        <taxon>Bacteria</taxon>
        <taxon>Pseudomonadati</taxon>
        <taxon>Verrucomicrobiota</taxon>
        <taxon>Terrimicrobiia</taxon>
        <taxon>Terrimicrobiales</taxon>
        <taxon>Terrimicrobiaceae</taxon>
        <taxon>Terrimicrobium</taxon>
    </lineage>
</organism>
<reference evidence="2" key="1">
    <citation type="journal article" date="2017" name="Genome Announc.">
        <title>Draft Genome Sequence of Terrimicrobium sacchariphilum NM-5T, a Facultative Anaerobic Soil Bacterium of the Class Spartobacteria.</title>
        <authorList>
            <person name="Qiu Y.L."/>
            <person name="Tourlousse D.M."/>
            <person name="Matsuura N."/>
            <person name="Ohashi A."/>
            <person name="Sekiguchi Y."/>
        </authorList>
    </citation>
    <scope>NUCLEOTIDE SEQUENCE [LARGE SCALE GENOMIC DNA]</scope>
    <source>
        <strain evidence="2">NM-5</strain>
    </source>
</reference>
<sequence length="141" mass="15535">MLCMNTEIISRVSKATLAGEIAFPELVQLLLAAGVEYYHIDYVGGRKRFYGAGDEVVETPITFENLPPVAAEFNQPAVKAAIVDSQLHGQKYRPFTERAMRAGVIGYYAFLTGGCVTYLGRLGCQHTEWFPGRGPEAEKSE</sequence>
<name>A0A146GG20_TERSA</name>
<dbReference type="EMBL" id="BDCO01000003">
    <property type="protein sequence ID" value="GAT35376.1"/>
    <property type="molecule type" value="Genomic_DNA"/>
</dbReference>
<dbReference type="InterPro" id="IPR009833">
    <property type="entry name" value="DUF1398"/>
</dbReference>
<dbReference type="STRING" id="690879.TSACC_3441"/>
<gene>
    <name evidence="1" type="ORF">TSACC_3441</name>
</gene>
<protein>
    <recommendedName>
        <fullName evidence="3">DUF1398 domain-containing protein</fullName>
    </recommendedName>
</protein>
<accession>A0A146GG20</accession>